<dbReference type="EMBL" id="JEMB01001456">
    <property type="protein sequence ID" value="KYF87239.1"/>
    <property type="molecule type" value="Genomic_DNA"/>
</dbReference>
<gene>
    <name evidence="1" type="ORF">BE17_46120</name>
</gene>
<reference evidence="1 2" key="1">
    <citation type="submission" date="2014-02" db="EMBL/GenBank/DDBJ databases">
        <title>The small core and large imbalanced accessory genome model reveals a collaborative survival strategy of Sorangium cellulosum strains in nature.</title>
        <authorList>
            <person name="Han K."/>
            <person name="Peng R."/>
            <person name="Blom J."/>
            <person name="Li Y.-Z."/>
        </authorList>
    </citation>
    <scope>NUCLEOTIDE SEQUENCE [LARGE SCALE GENOMIC DNA]</scope>
    <source>
        <strain evidence="1 2">So0011-07</strain>
    </source>
</reference>
<evidence type="ECO:0000313" key="2">
    <source>
        <dbReference type="Proteomes" id="UP000075635"/>
    </source>
</evidence>
<dbReference type="AlphaFoldDB" id="A0A150S437"/>
<evidence type="ECO:0000313" key="1">
    <source>
        <dbReference type="EMBL" id="KYF87239.1"/>
    </source>
</evidence>
<proteinExistence type="predicted"/>
<name>A0A150S437_SORCE</name>
<comment type="caution">
    <text evidence="1">The sequence shown here is derived from an EMBL/GenBank/DDBJ whole genome shotgun (WGS) entry which is preliminary data.</text>
</comment>
<protein>
    <submittedName>
        <fullName evidence="1">Uncharacterized protein</fullName>
    </submittedName>
</protein>
<dbReference type="Proteomes" id="UP000075635">
    <property type="component" value="Unassembled WGS sequence"/>
</dbReference>
<accession>A0A150S437</accession>
<sequence>MTKPFNPIEHRLAALPRAAARLIEAGGGQVDPTRSCDRATLAAKLEKCDLPALEEFLTFEAIFGGIRFGDGEGGWYSLGICERLPTRPASTRRAHGELLVRAGRHEDDDLYLDTHGRLYAQDHLRAEVRLLGGSASEHFSWVERDREHRRAASRTIEAPLSERARRSLAPAAHGAMAFLPGDRAPLLTCSREELAEVLREHDAPEYEILFTIEEQLGGVAATWLHLGPYHMLHEPWLRARLLRPREDAAPLVLIGRDADALLYVDAAGTVFAAPYHLPGETRVGASLTALLERWALLREFTSESALQIDLAPRCGAPLAAALGISLIAEASDVVAASWKGADVVIIDGRPLDRAPDGDADATTVLVLSAERAADVLRAAGGAARRARVTAAMWLEARDDIQPAPDQDADALAPRVKWLMDEATPAVRVERRDPEVALADPEARASALAYDPMWPGESGFVFATATGVEQRIQRGGMLLQRDRLEGNEVVREILSPDPLGLAPALTGATARAISRSGGYRDLRVTCPPERLATLLAERGARSTPQLIELERHLGGLIVRGSGEGLLWLGVGAYLAWYPLWLPHADAPDLVPVGEHGSRTLLIDAAGAVFARGTPANPELWRPCHEPHLVAPSMAAYMDSAVRVPP</sequence>
<organism evidence="1 2">
    <name type="scientific">Sorangium cellulosum</name>
    <name type="common">Polyangium cellulosum</name>
    <dbReference type="NCBI Taxonomy" id="56"/>
    <lineage>
        <taxon>Bacteria</taxon>
        <taxon>Pseudomonadati</taxon>
        <taxon>Myxococcota</taxon>
        <taxon>Polyangia</taxon>
        <taxon>Polyangiales</taxon>
        <taxon>Polyangiaceae</taxon>
        <taxon>Sorangium</taxon>
    </lineage>
</organism>